<proteinExistence type="predicted"/>
<reference evidence="2" key="2">
    <citation type="submission" date="2015-01" db="EMBL/GenBank/DDBJ databases">
        <title>Evolutionary Origins and Diversification of the Mycorrhizal Mutualists.</title>
        <authorList>
            <consortium name="DOE Joint Genome Institute"/>
            <consortium name="Mycorrhizal Genomics Consortium"/>
            <person name="Kohler A."/>
            <person name="Kuo A."/>
            <person name="Nagy L.G."/>
            <person name="Floudas D."/>
            <person name="Copeland A."/>
            <person name="Barry K.W."/>
            <person name="Cichocki N."/>
            <person name="Veneault-Fourrey C."/>
            <person name="LaButti K."/>
            <person name="Lindquist E.A."/>
            <person name="Lipzen A."/>
            <person name="Lundell T."/>
            <person name="Morin E."/>
            <person name="Murat C."/>
            <person name="Riley R."/>
            <person name="Ohm R."/>
            <person name="Sun H."/>
            <person name="Tunlid A."/>
            <person name="Henrissat B."/>
            <person name="Grigoriev I.V."/>
            <person name="Hibbett D.S."/>
            <person name="Martin F."/>
        </authorList>
    </citation>
    <scope>NUCLEOTIDE SEQUENCE [LARGE SCALE GENOMIC DNA]</scope>
    <source>
        <strain evidence="2">Zn</strain>
    </source>
</reference>
<organism evidence="1 2">
    <name type="scientific">Oidiodendron maius (strain Zn)</name>
    <dbReference type="NCBI Taxonomy" id="913774"/>
    <lineage>
        <taxon>Eukaryota</taxon>
        <taxon>Fungi</taxon>
        <taxon>Dikarya</taxon>
        <taxon>Ascomycota</taxon>
        <taxon>Pezizomycotina</taxon>
        <taxon>Leotiomycetes</taxon>
        <taxon>Leotiomycetes incertae sedis</taxon>
        <taxon>Myxotrichaceae</taxon>
        <taxon>Oidiodendron</taxon>
    </lineage>
</organism>
<keyword evidence="2" id="KW-1185">Reference proteome</keyword>
<dbReference type="EMBL" id="KN832877">
    <property type="protein sequence ID" value="KIN00587.1"/>
    <property type="molecule type" value="Genomic_DNA"/>
</dbReference>
<dbReference type="GO" id="GO:0016740">
    <property type="term" value="F:transferase activity"/>
    <property type="evidence" value="ECO:0007669"/>
    <property type="project" value="UniProtKB-KW"/>
</dbReference>
<name>A0A0C3HE89_OIDMZ</name>
<dbReference type="Gene3D" id="3.90.550.10">
    <property type="entry name" value="Spore Coat Polysaccharide Biosynthesis Protein SpsA, Chain A"/>
    <property type="match status" value="1"/>
</dbReference>
<dbReference type="InterPro" id="IPR029044">
    <property type="entry name" value="Nucleotide-diphossugar_trans"/>
</dbReference>
<dbReference type="STRING" id="913774.A0A0C3HE89"/>
<evidence type="ECO:0000313" key="2">
    <source>
        <dbReference type="Proteomes" id="UP000054321"/>
    </source>
</evidence>
<evidence type="ECO:0000313" key="1">
    <source>
        <dbReference type="EMBL" id="KIN00587.1"/>
    </source>
</evidence>
<keyword evidence="1" id="KW-0808">Transferase</keyword>
<dbReference type="SUPFAM" id="SSF53448">
    <property type="entry name" value="Nucleotide-diphospho-sugar transferases"/>
    <property type="match status" value="1"/>
</dbReference>
<accession>A0A0C3HE89</accession>
<protein>
    <submittedName>
        <fullName evidence="1">Glycosyltransferase family 8 protein</fullName>
    </submittedName>
</protein>
<dbReference type="InterPro" id="IPR050587">
    <property type="entry name" value="GNT1/Glycosyltrans_8"/>
</dbReference>
<dbReference type="PANTHER" id="PTHR11183">
    <property type="entry name" value="GLYCOGENIN SUBFAMILY MEMBER"/>
    <property type="match status" value="1"/>
</dbReference>
<sequence length="331" mass="37603">MMISRLKLSGSHIFSQRYPIIAIATFIFVLCLLPFRNRISLSGVFPSTVPLAHSKYAYCTFLSPDTQATGNSLDNEDHYFTGTRMLIYQLLHDPVTRTTSSIPVIVLVTTDVPQSTRDRLTKDGATVVEVSPLSFDWIKPGRERWMRVMDKLHVFELVEFEKILLLDTDIIILKPLDAIFDEAAADVLPNLGKAAQIHADEAPQPPTYLMAGIGDSSKAKGLNAGFVLLRPSLEIYHHYLSIAAIEGRFDGAWPEQDLWNYVHSPDGNMPWKPIPPHWTANSPTYQDYENGISSVHEKYWRCEWDQKLRAVLLKSRFEMEGYWKGIGLDHK</sequence>
<dbReference type="AlphaFoldDB" id="A0A0C3HE89"/>
<dbReference type="InParanoid" id="A0A0C3HE89"/>
<dbReference type="HOGENOM" id="CLU_048469_0_1_1"/>
<gene>
    <name evidence="1" type="ORF">OIDMADRAFT_29678</name>
</gene>
<dbReference type="Proteomes" id="UP000054321">
    <property type="component" value="Unassembled WGS sequence"/>
</dbReference>
<reference evidence="1 2" key="1">
    <citation type="submission" date="2014-04" db="EMBL/GenBank/DDBJ databases">
        <authorList>
            <consortium name="DOE Joint Genome Institute"/>
            <person name="Kuo A."/>
            <person name="Martino E."/>
            <person name="Perotto S."/>
            <person name="Kohler A."/>
            <person name="Nagy L.G."/>
            <person name="Floudas D."/>
            <person name="Copeland A."/>
            <person name="Barry K.W."/>
            <person name="Cichocki N."/>
            <person name="Veneault-Fourrey C."/>
            <person name="LaButti K."/>
            <person name="Lindquist E.A."/>
            <person name="Lipzen A."/>
            <person name="Lundell T."/>
            <person name="Morin E."/>
            <person name="Murat C."/>
            <person name="Sun H."/>
            <person name="Tunlid A."/>
            <person name="Henrissat B."/>
            <person name="Grigoriev I.V."/>
            <person name="Hibbett D.S."/>
            <person name="Martin F."/>
            <person name="Nordberg H.P."/>
            <person name="Cantor M.N."/>
            <person name="Hua S.X."/>
        </authorList>
    </citation>
    <scope>NUCLEOTIDE SEQUENCE [LARGE SCALE GENOMIC DNA]</scope>
    <source>
        <strain evidence="1 2">Zn</strain>
    </source>
</reference>
<dbReference type="OrthoDB" id="2014201at2759"/>